<name>A0ABU4RXX2_9GAMM</name>
<comment type="caution">
    <text evidence="8">The sequence shown here is derived from an EMBL/GenBank/DDBJ whole genome shotgun (WGS) entry which is preliminary data.</text>
</comment>
<evidence type="ECO:0000256" key="3">
    <source>
        <dbReference type="ARBA" id="ARBA00022729"/>
    </source>
</evidence>
<gene>
    <name evidence="8" type="ORF">SCD92_10120</name>
</gene>
<keyword evidence="9" id="KW-1185">Reference proteome</keyword>
<comment type="similarity">
    <text evidence="2">Belongs to the MipA/OmpV family.</text>
</comment>
<reference evidence="8 9" key="1">
    <citation type="submission" date="2023-11" db="EMBL/GenBank/DDBJ databases">
        <title>Gilvimarinus fulvus sp. nov., isolated from the surface of Kelp.</title>
        <authorList>
            <person name="Sun Y.Y."/>
            <person name="Gong Y."/>
            <person name="Du Z.J."/>
        </authorList>
    </citation>
    <scope>NUCLEOTIDE SEQUENCE [LARGE SCALE GENOMIC DNA]</scope>
    <source>
        <strain evidence="8 9">SDUM040013</strain>
    </source>
</reference>
<dbReference type="Pfam" id="PF06629">
    <property type="entry name" value="MipA"/>
    <property type="match status" value="1"/>
</dbReference>
<feature type="region of interest" description="Disordered" evidence="6">
    <location>
        <begin position="139"/>
        <end position="160"/>
    </location>
</feature>
<evidence type="ECO:0000256" key="5">
    <source>
        <dbReference type="ARBA" id="ARBA00023237"/>
    </source>
</evidence>
<dbReference type="Proteomes" id="UP001273505">
    <property type="component" value="Unassembled WGS sequence"/>
</dbReference>
<dbReference type="RefSeq" id="WP_302722642.1">
    <property type="nucleotide sequence ID" value="NZ_JAULRU010000569.1"/>
</dbReference>
<dbReference type="EMBL" id="JAXAFO010000014">
    <property type="protein sequence ID" value="MDX6849718.1"/>
    <property type="molecule type" value="Genomic_DNA"/>
</dbReference>
<dbReference type="InterPro" id="IPR010583">
    <property type="entry name" value="MipA"/>
</dbReference>
<evidence type="ECO:0000256" key="4">
    <source>
        <dbReference type="ARBA" id="ARBA00023136"/>
    </source>
</evidence>
<proteinExistence type="inferred from homology"/>
<sequence length="337" mass="37030">MRKVFFYIFLLIVAGPVAAGSDDACRPEVEDCVPVGQWQFSVGVGLGGRTNPLLEGDDIPIVLLPEISYYGERFFFDTTSLGYTLYEDKRHLLNAVATVGLDSMYFSDISLGNFVIEGTGGGFNVGGLVAADSMDGNTGENIELTPPKDETKTPNTDDIDGPNEFFHKVESSAEEGSGGAVTINLEQIADRKMAGLAGLEYSFLYGATQISVQALQDFTGVHKGQEIRFGLDRYWLHGRNQYSLAGGFVWQSARVVDYYYGLGERDLKEVEGADALYYSADDAVTPYLRADWVRPLTPNWTFQLTVHQKWLGRAIKDSPLVDEGTSTTVFVGGVYHF</sequence>
<accession>A0ABU4RXX2</accession>
<dbReference type="PANTHER" id="PTHR38776">
    <property type="entry name" value="MLTA-INTERACTING PROTEIN-RELATED"/>
    <property type="match status" value="1"/>
</dbReference>
<organism evidence="8 9">
    <name type="scientific">Gilvimarinus gilvus</name>
    <dbReference type="NCBI Taxonomy" id="3058038"/>
    <lineage>
        <taxon>Bacteria</taxon>
        <taxon>Pseudomonadati</taxon>
        <taxon>Pseudomonadota</taxon>
        <taxon>Gammaproteobacteria</taxon>
        <taxon>Cellvibrionales</taxon>
        <taxon>Cellvibrionaceae</taxon>
        <taxon>Gilvimarinus</taxon>
    </lineage>
</organism>
<evidence type="ECO:0000313" key="9">
    <source>
        <dbReference type="Proteomes" id="UP001273505"/>
    </source>
</evidence>
<comment type="subcellular location">
    <subcellularLocation>
        <location evidence="1">Cell outer membrane</location>
    </subcellularLocation>
</comment>
<evidence type="ECO:0000256" key="7">
    <source>
        <dbReference type="SAM" id="SignalP"/>
    </source>
</evidence>
<evidence type="ECO:0000313" key="8">
    <source>
        <dbReference type="EMBL" id="MDX6849718.1"/>
    </source>
</evidence>
<feature type="signal peptide" evidence="7">
    <location>
        <begin position="1"/>
        <end position="19"/>
    </location>
</feature>
<evidence type="ECO:0000256" key="2">
    <source>
        <dbReference type="ARBA" id="ARBA00005722"/>
    </source>
</evidence>
<protein>
    <submittedName>
        <fullName evidence="8">MipA/OmpV family protein</fullName>
    </submittedName>
</protein>
<feature type="chain" id="PRO_5046275271" evidence="7">
    <location>
        <begin position="20"/>
        <end position="337"/>
    </location>
</feature>
<keyword evidence="4" id="KW-0472">Membrane</keyword>
<evidence type="ECO:0000256" key="1">
    <source>
        <dbReference type="ARBA" id="ARBA00004442"/>
    </source>
</evidence>
<evidence type="ECO:0000256" key="6">
    <source>
        <dbReference type="SAM" id="MobiDB-lite"/>
    </source>
</evidence>
<keyword evidence="3 7" id="KW-0732">Signal</keyword>
<dbReference type="PANTHER" id="PTHR38776:SF1">
    <property type="entry name" value="MLTA-INTERACTING PROTEIN-RELATED"/>
    <property type="match status" value="1"/>
</dbReference>
<keyword evidence="5" id="KW-0998">Cell outer membrane</keyword>